<gene>
    <name evidence="2" type="ORF">OMAR00294_LOCUS757</name>
</gene>
<dbReference type="GO" id="GO:0031397">
    <property type="term" value="P:negative regulation of protein ubiquitination"/>
    <property type="evidence" value="ECO:0007669"/>
    <property type="project" value="TreeGrafter"/>
</dbReference>
<dbReference type="AlphaFoldDB" id="A0A7S4GLZ4"/>
<dbReference type="GO" id="GO:0030178">
    <property type="term" value="P:negative regulation of Wnt signaling pathway"/>
    <property type="evidence" value="ECO:0007669"/>
    <property type="project" value="TreeGrafter"/>
</dbReference>
<evidence type="ECO:0000313" key="2">
    <source>
        <dbReference type="EMBL" id="CAE0840903.1"/>
    </source>
</evidence>
<protein>
    <recommendedName>
        <fullName evidence="1">Thioredoxin domain-containing protein</fullName>
    </recommendedName>
</protein>
<dbReference type="PROSITE" id="PS51352">
    <property type="entry name" value="THIOREDOXIN_2"/>
    <property type="match status" value="2"/>
</dbReference>
<dbReference type="PANTHER" id="PTHR46472">
    <property type="entry name" value="NUCLEOREDOXIN"/>
    <property type="match status" value="1"/>
</dbReference>
<dbReference type="InterPro" id="IPR013766">
    <property type="entry name" value="Thioredoxin_domain"/>
</dbReference>
<dbReference type="InterPro" id="IPR036249">
    <property type="entry name" value="Thioredoxin-like_sf"/>
</dbReference>
<name>A0A7S4GLZ4_OXYMA</name>
<dbReference type="SUPFAM" id="SSF52833">
    <property type="entry name" value="Thioredoxin-like"/>
    <property type="match status" value="2"/>
</dbReference>
<accession>A0A7S4GLZ4</accession>
<proteinExistence type="predicted"/>
<dbReference type="EMBL" id="HBJB01000868">
    <property type="protein sequence ID" value="CAE0840903.1"/>
    <property type="molecule type" value="Transcribed_RNA"/>
</dbReference>
<dbReference type="GO" id="GO:0005634">
    <property type="term" value="C:nucleus"/>
    <property type="evidence" value="ECO:0007669"/>
    <property type="project" value="TreeGrafter"/>
</dbReference>
<feature type="domain" description="Thioredoxin" evidence="1">
    <location>
        <begin position="102"/>
        <end position="303"/>
    </location>
</feature>
<dbReference type="PANTHER" id="PTHR46472:SF1">
    <property type="entry name" value="NUCLEOREDOXIN"/>
    <property type="match status" value="1"/>
</dbReference>
<dbReference type="GO" id="GO:0004791">
    <property type="term" value="F:thioredoxin-disulfide reductase (NADPH) activity"/>
    <property type="evidence" value="ECO:0007669"/>
    <property type="project" value="InterPro"/>
</dbReference>
<dbReference type="Gene3D" id="3.40.30.10">
    <property type="entry name" value="Glutaredoxin"/>
    <property type="match status" value="2"/>
</dbReference>
<reference evidence="2" key="1">
    <citation type="submission" date="2021-01" db="EMBL/GenBank/DDBJ databases">
        <authorList>
            <person name="Corre E."/>
            <person name="Pelletier E."/>
            <person name="Niang G."/>
            <person name="Scheremetjew M."/>
            <person name="Finn R."/>
            <person name="Kale V."/>
            <person name="Holt S."/>
            <person name="Cochrane G."/>
            <person name="Meng A."/>
            <person name="Brown T."/>
            <person name="Cohen L."/>
        </authorList>
    </citation>
    <scope>NUCLEOTIDE SEQUENCE</scope>
    <source>
        <strain evidence="2">LB1974</strain>
    </source>
</reference>
<sequence>MASALVDLLGPKLAGRDGEVDTSSLDGKTIGLYFSAHWCPPCRGFTPKLAEWYQKDLQSKGLEVVFVSSDRDEDAFKEYFAEMPWLALPYADRSRKEQLSKKFKVQGIPSFVLLKSSGEVITLDGRSAVSEDPTGANFPWLPEPFSLGDSFVGKDGDVPAASIAGKVKLLYFSAHWCPPCRGFTPQLAKAYATWKEKGMNVEVIFVSGDKDQSSFDEYYGEMPWIAVPFEDKRCKQWNKQFEVSGIPTVVILDTDNSVINKDGRGTIAGDFEGKTFPWHPPLIGDLENPSGIQDAPAIVALMETQTEQEQEQALSELKVLAERYRAEEKKTGETKYVFFAAKTSGSTSGKVRQMTKQQSLPPAKHEHSLAVADGGRGWGCDGCSKSGDECKGRNRCTEGCDFDLCDDCLAESGKAMPSLPVKVVLLDLASQGFYEMSGDLTTNGVEDFLGEFEGGKLVKQEF</sequence>
<dbReference type="Pfam" id="PF13905">
    <property type="entry name" value="Thioredoxin_8"/>
    <property type="match status" value="2"/>
</dbReference>
<organism evidence="2">
    <name type="scientific">Oxyrrhis marina</name>
    <name type="common">Dinoflagellate</name>
    <dbReference type="NCBI Taxonomy" id="2969"/>
    <lineage>
        <taxon>Eukaryota</taxon>
        <taxon>Sar</taxon>
        <taxon>Alveolata</taxon>
        <taxon>Dinophyceae</taxon>
        <taxon>Oxyrrhinales</taxon>
        <taxon>Oxyrrhinaceae</taxon>
        <taxon>Oxyrrhis</taxon>
    </lineage>
</organism>
<dbReference type="InterPro" id="IPR012336">
    <property type="entry name" value="Thioredoxin-like_fold"/>
</dbReference>
<dbReference type="InterPro" id="IPR017937">
    <property type="entry name" value="Thioredoxin_CS"/>
</dbReference>
<evidence type="ECO:0000259" key="1">
    <source>
        <dbReference type="PROSITE" id="PS51352"/>
    </source>
</evidence>
<dbReference type="InterPro" id="IPR045870">
    <property type="entry name" value="TryX_NRX_thioredoxin_dom"/>
</dbReference>
<feature type="domain" description="Thioredoxin" evidence="1">
    <location>
        <begin position="1"/>
        <end position="100"/>
    </location>
</feature>
<dbReference type="PROSITE" id="PS00194">
    <property type="entry name" value="THIOREDOXIN_1"/>
    <property type="match status" value="1"/>
</dbReference>
<dbReference type="CDD" id="cd03009">
    <property type="entry name" value="TryX_like_TryX_NRX"/>
    <property type="match status" value="1"/>
</dbReference>